<comment type="caution">
    <text evidence="2">The sequence shown here is derived from an EMBL/GenBank/DDBJ whole genome shotgun (WGS) entry which is preliminary data.</text>
</comment>
<keyword evidence="3" id="KW-1185">Reference proteome</keyword>
<reference evidence="2 3" key="1">
    <citation type="journal article" date="2023" name="Plants (Basel)">
        <title>Bridging the Gap: Combining Genomics and Transcriptomics Approaches to Understand Stylosanthes scabra, an Orphan Legume from the Brazilian Caatinga.</title>
        <authorList>
            <person name="Ferreira-Neto J.R.C."/>
            <person name="da Silva M.D."/>
            <person name="Binneck E."/>
            <person name="de Melo N.F."/>
            <person name="da Silva R.H."/>
            <person name="de Melo A.L.T.M."/>
            <person name="Pandolfi V."/>
            <person name="Bustamante F.O."/>
            <person name="Brasileiro-Vidal A.C."/>
            <person name="Benko-Iseppon A.M."/>
        </authorList>
    </citation>
    <scope>NUCLEOTIDE SEQUENCE [LARGE SCALE GENOMIC DNA]</scope>
    <source>
        <tissue evidence="2">Leaves</tissue>
    </source>
</reference>
<protein>
    <submittedName>
        <fullName evidence="2">Uncharacterized protein</fullName>
    </submittedName>
</protein>
<proteinExistence type="predicted"/>
<dbReference type="EMBL" id="JASCZI010273841">
    <property type="protein sequence ID" value="MED6225397.1"/>
    <property type="molecule type" value="Genomic_DNA"/>
</dbReference>
<sequence>MRVESGSPQVRGRSGETRGSMTDHELFGLGFETDGFDGLIVCESRGRIRRVRQLLAVELVALYSEQSEELKYVVGSG</sequence>
<gene>
    <name evidence="2" type="ORF">PIB30_093285</name>
</gene>
<evidence type="ECO:0000313" key="2">
    <source>
        <dbReference type="EMBL" id="MED6225397.1"/>
    </source>
</evidence>
<organism evidence="2 3">
    <name type="scientific">Stylosanthes scabra</name>
    <dbReference type="NCBI Taxonomy" id="79078"/>
    <lineage>
        <taxon>Eukaryota</taxon>
        <taxon>Viridiplantae</taxon>
        <taxon>Streptophyta</taxon>
        <taxon>Embryophyta</taxon>
        <taxon>Tracheophyta</taxon>
        <taxon>Spermatophyta</taxon>
        <taxon>Magnoliopsida</taxon>
        <taxon>eudicotyledons</taxon>
        <taxon>Gunneridae</taxon>
        <taxon>Pentapetalae</taxon>
        <taxon>rosids</taxon>
        <taxon>fabids</taxon>
        <taxon>Fabales</taxon>
        <taxon>Fabaceae</taxon>
        <taxon>Papilionoideae</taxon>
        <taxon>50 kb inversion clade</taxon>
        <taxon>dalbergioids sensu lato</taxon>
        <taxon>Dalbergieae</taxon>
        <taxon>Pterocarpus clade</taxon>
        <taxon>Stylosanthes</taxon>
    </lineage>
</organism>
<feature type="region of interest" description="Disordered" evidence="1">
    <location>
        <begin position="1"/>
        <end position="21"/>
    </location>
</feature>
<dbReference type="Proteomes" id="UP001341840">
    <property type="component" value="Unassembled WGS sequence"/>
</dbReference>
<feature type="non-terminal residue" evidence="2">
    <location>
        <position position="77"/>
    </location>
</feature>
<evidence type="ECO:0000256" key="1">
    <source>
        <dbReference type="SAM" id="MobiDB-lite"/>
    </source>
</evidence>
<evidence type="ECO:0000313" key="3">
    <source>
        <dbReference type="Proteomes" id="UP001341840"/>
    </source>
</evidence>
<accession>A0ABU6ZTR0</accession>
<name>A0ABU6ZTR0_9FABA</name>